<keyword evidence="2" id="KW-1185">Reference proteome</keyword>
<evidence type="ECO:0000313" key="1">
    <source>
        <dbReference type="EMBL" id="MQL99319.1"/>
    </source>
</evidence>
<protein>
    <submittedName>
        <fullName evidence="1">Uncharacterized protein</fullName>
    </submittedName>
</protein>
<name>A0A843W889_COLES</name>
<proteinExistence type="predicted"/>
<dbReference type="AlphaFoldDB" id="A0A843W889"/>
<reference evidence="1" key="1">
    <citation type="submission" date="2017-07" db="EMBL/GenBank/DDBJ databases">
        <title>Taro Niue Genome Assembly and Annotation.</title>
        <authorList>
            <person name="Atibalentja N."/>
            <person name="Keating K."/>
            <person name="Fields C.J."/>
        </authorList>
    </citation>
    <scope>NUCLEOTIDE SEQUENCE</scope>
    <source>
        <strain evidence="1">Niue_2</strain>
        <tissue evidence="1">Leaf</tissue>
    </source>
</reference>
<comment type="caution">
    <text evidence="1">The sequence shown here is derived from an EMBL/GenBank/DDBJ whole genome shotgun (WGS) entry which is preliminary data.</text>
</comment>
<sequence length="115" mass="13617">MLGTFLWCSYSIWEEKSQFLEGAMRILQPLSLHHWDMELNPRCIYNHEETLREGLELSWGREEQARALEERRMAGENCGSSSTSLCIDWVVMRILWNPMGQSNSDEHPSYEEMKY</sequence>
<organism evidence="1 2">
    <name type="scientific">Colocasia esculenta</name>
    <name type="common">Wild taro</name>
    <name type="synonym">Arum esculentum</name>
    <dbReference type="NCBI Taxonomy" id="4460"/>
    <lineage>
        <taxon>Eukaryota</taxon>
        <taxon>Viridiplantae</taxon>
        <taxon>Streptophyta</taxon>
        <taxon>Embryophyta</taxon>
        <taxon>Tracheophyta</taxon>
        <taxon>Spermatophyta</taxon>
        <taxon>Magnoliopsida</taxon>
        <taxon>Liliopsida</taxon>
        <taxon>Araceae</taxon>
        <taxon>Aroideae</taxon>
        <taxon>Colocasieae</taxon>
        <taxon>Colocasia</taxon>
    </lineage>
</organism>
<gene>
    <name evidence="1" type="ORF">Taro_032042</name>
</gene>
<evidence type="ECO:0000313" key="2">
    <source>
        <dbReference type="Proteomes" id="UP000652761"/>
    </source>
</evidence>
<dbReference type="Proteomes" id="UP000652761">
    <property type="component" value="Unassembled WGS sequence"/>
</dbReference>
<accession>A0A843W889</accession>
<dbReference type="EMBL" id="NMUH01002329">
    <property type="protein sequence ID" value="MQL99319.1"/>
    <property type="molecule type" value="Genomic_DNA"/>
</dbReference>